<feature type="signal peptide" evidence="1">
    <location>
        <begin position="1"/>
        <end position="28"/>
    </location>
</feature>
<dbReference type="EMBL" id="JBHRWI010000052">
    <property type="protein sequence ID" value="MFC3515641.1"/>
    <property type="molecule type" value="Genomic_DNA"/>
</dbReference>
<organism evidence="2 3">
    <name type="scientific">Amycolatopsis halotolerans</name>
    <dbReference type="NCBI Taxonomy" id="330083"/>
    <lineage>
        <taxon>Bacteria</taxon>
        <taxon>Bacillati</taxon>
        <taxon>Actinomycetota</taxon>
        <taxon>Actinomycetes</taxon>
        <taxon>Pseudonocardiales</taxon>
        <taxon>Pseudonocardiaceae</taxon>
        <taxon>Amycolatopsis</taxon>
    </lineage>
</organism>
<comment type="caution">
    <text evidence="2">The sequence shown here is derived from an EMBL/GenBank/DDBJ whole genome shotgun (WGS) entry which is preliminary data.</text>
</comment>
<evidence type="ECO:0008006" key="4">
    <source>
        <dbReference type="Google" id="ProtNLM"/>
    </source>
</evidence>
<dbReference type="Proteomes" id="UP001595764">
    <property type="component" value="Unassembled WGS sequence"/>
</dbReference>
<keyword evidence="3" id="KW-1185">Reference proteome</keyword>
<gene>
    <name evidence="2" type="ORF">ACFORO_36150</name>
</gene>
<protein>
    <recommendedName>
        <fullName evidence="4">Lipoprotein</fullName>
    </recommendedName>
</protein>
<name>A0ABV7QQP9_9PSEU</name>
<keyword evidence="1" id="KW-0732">Signal</keyword>
<dbReference type="RefSeq" id="WP_377871837.1">
    <property type="nucleotide sequence ID" value="NZ_JBHMAY010000034.1"/>
</dbReference>
<sequence length="153" mass="16122">MRKNVVLPVVAASVAALTMSLTSQPATAVPLRPCGPPAATKGHGTKGTPFTLKSMYDDDGPQEGVVVVGEEFEILTQVSGQVWDLVFTYNRKPFFTGKDTSKPSGIREVRMTRYLGGKSHVAAHAKNEKTGEVIDGAVDLPVAPPGCGRGGED</sequence>
<reference evidence="3" key="1">
    <citation type="journal article" date="2019" name="Int. J. Syst. Evol. Microbiol.">
        <title>The Global Catalogue of Microorganisms (GCM) 10K type strain sequencing project: providing services to taxonomists for standard genome sequencing and annotation.</title>
        <authorList>
            <consortium name="The Broad Institute Genomics Platform"/>
            <consortium name="The Broad Institute Genome Sequencing Center for Infectious Disease"/>
            <person name="Wu L."/>
            <person name="Ma J."/>
        </authorList>
    </citation>
    <scope>NUCLEOTIDE SEQUENCE [LARGE SCALE GENOMIC DNA]</scope>
    <source>
        <strain evidence="3">CGMCC 4.7682</strain>
    </source>
</reference>
<feature type="chain" id="PRO_5045259155" description="Lipoprotein" evidence="1">
    <location>
        <begin position="29"/>
        <end position="153"/>
    </location>
</feature>
<evidence type="ECO:0000313" key="2">
    <source>
        <dbReference type="EMBL" id="MFC3515641.1"/>
    </source>
</evidence>
<evidence type="ECO:0000313" key="3">
    <source>
        <dbReference type="Proteomes" id="UP001595764"/>
    </source>
</evidence>
<accession>A0ABV7QQP9</accession>
<evidence type="ECO:0000256" key="1">
    <source>
        <dbReference type="SAM" id="SignalP"/>
    </source>
</evidence>
<proteinExistence type="predicted"/>